<gene>
    <name evidence="8" type="ORF">Pcinc_032396</name>
</gene>
<dbReference type="InterPro" id="IPR020846">
    <property type="entry name" value="MFS_dom"/>
</dbReference>
<keyword evidence="3 6" id="KW-1133">Transmembrane helix</keyword>
<feature type="transmembrane region" description="Helical" evidence="6">
    <location>
        <begin position="545"/>
        <end position="567"/>
    </location>
</feature>
<proteinExistence type="predicted"/>
<feature type="compositionally biased region" description="Gly residues" evidence="5">
    <location>
        <begin position="1"/>
        <end position="13"/>
    </location>
</feature>
<dbReference type="GO" id="GO:0016020">
    <property type="term" value="C:membrane"/>
    <property type="evidence" value="ECO:0007669"/>
    <property type="project" value="UniProtKB-SubCell"/>
</dbReference>
<dbReference type="AlphaFoldDB" id="A0AAE1EU78"/>
<dbReference type="InterPro" id="IPR005828">
    <property type="entry name" value="MFS_sugar_transport-like"/>
</dbReference>
<comment type="subcellular location">
    <subcellularLocation>
        <location evidence="1">Membrane</location>
        <topology evidence="1">Multi-pass membrane protein</topology>
    </subcellularLocation>
</comment>
<evidence type="ECO:0000256" key="5">
    <source>
        <dbReference type="SAM" id="MobiDB-lite"/>
    </source>
</evidence>
<sequence>MVGAPAVGGGGGAAAAAAAGATPRSGGEDHGEKRNVAAAGWEKRRRADRYQCLKTAVPLCHHETSLEPSCLPRGAAPSPPPPPPLTSTLAFSIDMDKVEVMKEEAEDEIGKMLEVGDGDTQNGDPSFISAYEQIMTAVGTEGRYQRLLIYAFMLPLSFYTPFGASSLLLILSTPNHSCHVPRSPEQQNLSTEQWQNLTVPWEEGADGYYHPSQCSMYNTTFWGNHNNADNSTIISCRFGWDYDRNNWRETAVSEFNWVCDNASIITTIFSLAVAGNAVGTLIFSILADRIGRRPVFFLTVWINCIFGLANMIVPSWQLFALTRFLACLAFFSIYQMPYIIVVELSSEHLRGVTAALSFIVGTLGMCCVSLCAWLLAHWQIFGILCHAPSILFLLYWRFLPESPRWLLSMDRVDECERIMIQVAATNGLQPPPNLRHLLNKAQSEEKKTATVKDLVKYRMLRKHLLISSLNTTIFCVVYSGIVLNIHNMTGNEFVNFFVLSLVEIPGNVLGVLSAQYLGRRLTTIYTLALSALFSGLASITVSDQWLLVTLCGLVKLFVTEAVLVVYMQIGELFPTPLRSLSYGITGVTGLSATVLVPSLMALGTGDQKLPYYILSGLCVCGAAVSTFLPETLGLPLPQTVEQANQVGNGQSYFFCLTYWTRQRNEGHNCNNTTNRKACNSAAPTINGETTRV</sequence>
<organism evidence="8 9">
    <name type="scientific">Petrolisthes cinctipes</name>
    <name type="common">Flat porcelain crab</name>
    <dbReference type="NCBI Taxonomy" id="88211"/>
    <lineage>
        <taxon>Eukaryota</taxon>
        <taxon>Metazoa</taxon>
        <taxon>Ecdysozoa</taxon>
        <taxon>Arthropoda</taxon>
        <taxon>Crustacea</taxon>
        <taxon>Multicrustacea</taxon>
        <taxon>Malacostraca</taxon>
        <taxon>Eumalacostraca</taxon>
        <taxon>Eucarida</taxon>
        <taxon>Decapoda</taxon>
        <taxon>Pleocyemata</taxon>
        <taxon>Anomura</taxon>
        <taxon>Galatheoidea</taxon>
        <taxon>Porcellanidae</taxon>
        <taxon>Petrolisthes</taxon>
    </lineage>
</organism>
<reference evidence="8" key="1">
    <citation type="submission" date="2023-10" db="EMBL/GenBank/DDBJ databases">
        <title>Genome assemblies of two species of porcelain crab, Petrolisthes cinctipes and Petrolisthes manimaculis (Anomura: Porcellanidae).</title>
        <authorList>
            <person name="Angst P."/>
        </authorList>
    </citation>
    <scope>NUCLEOTIDE SEQUENCE</scope>
    <source>
        <strain evidence="8">PB745_01</strain>
        <tissue evidence="8">Gill</tissue>
    </source>
</reference>
<evidence type="ECO:0000313" key="9">
    <source>
        <dbReference type="Proteomes" id="UP001286313"/>
    </source>
</evidence>
<dbReference type="PANTHER" id="PTHR24064">
    <property type="entry name" value="SOLUTE CARRIER FAMILY 22 MEMBER"/>
    <property type="match status" value="1"/>
</dbReference>
<feature type="transmembrane region" description="Helical" evidence="6">
    <location>
        <begin position="295"/>
        <end position="313"/>
    </location>
</feature>
<accession>A0AAE1EU78</accession>
<name>A0AAE1EU78_PETCI</name>
<feature type="transmembrane region" description="Helical" evidence="6">
    <location>
        <begin position="493"/>
        <end position="514"/>
    </location>
</feature>
<feature type="domain" description="Major facilitator superfamily (MFS) profile" evidence="7">
    <location>
        <begin position="215"/>
        <end position="633"/>
    </location>
</feature>
<keyword evidence="2 6" id="KW-0812">Transmembrane</keyword>
<evidence type="ECO:0000313" key="8">
    <source>
        <dbReference type="EMBL" id="KAK3861674.1"/>
    </source>
</evidence>
<protein>
    <recommendedName>
        <fullName evidence="7">Major facilitator superfamily (MFS) profile domain-containing protein</fullName>
    </recommendedName>
</protein>
<dbReference type="Proteomes" id="UP001286313">
    <property type="component" value="Unassembled WGS sequence"/>
</dbReference>
<evidence type="ECO:0000256" key="4">
    <source>
        <dbReference type="ARBA" id="ARBA00023136"/>
    </source>
</evidence>
<feature type="transmembrane region" description="Helical" evidence="6">
    <location>
        <begin position="319"/>
        <end position="340"/>
    </location>
</feature>
<evidence type="ECO:0000259" key="7">
    <source>
        <dbReference type="PROSITE" id="PS50850"/>
    </source>
</evidence>
<feature type="transmembrane region" description="Helical" evidence="6">
    <location>
        <begin position="521"/>
        <end position="539"/>
    </location>
</feature>
<feature type="transmembrane region" description="Helical" evidence="6">
    <location>
        <begin position="147"/>
        <end position="171"/>
    </location>
</feature>
<dbReference type="Pfam" id="PF00083">
    <property type="entry name" value="Sugar_tr"/>
    <property type="match status" value="1"/>
</dbReference>
<feature type="transmembrane region" description="Helical" evidence="6">
    <location>
        <begin position="609"/>
        <end position="628"/>
    </location>
</feature>
<feature type="transmembrane region" description="Helical" evidence="6">
    <location>
        <begin position="579"/>
        <end position="603"/>
    </location>
</feature>
<evidence type="ECO:0000256" key="2">
    <source>
        <dbReference type="ARBA" id="ARBA00022692"/>
    </source>
</evidence>
<evidence type="ECO:0000256" key="1">
    <source>
        <dbReference type="ARBA" id="ARBA00004141"/>
    </source>
</evidence>
<dbReference type="Gene3D" id="1.20.1250.20">
    <property type="entry name" value="MFS general substrate transporter like domains"/>
    <property type="match status" value="1"/>
</dbReference>
<feature type="transmembrane region" description="Helical" evidence="6">
    <location>
        <begin position="352"/>
        <end position="375"/>
    </location>
</feature>
<evidence type="ECO:0000256" key="3">
    <source>
        <dbReference type="ARBA" id="ARBA00022989"/>
    </source>
</evidence>
<dbReference type="SUPFAM" id="SSF103473">
    <property type="entry name" value="MFS general substrate transporter"/>
    <property type="match status" value="1"/>
</dbReference>
<dbReference type="PROSITE" id="PS50850">
    <property type="entry name" value="MFS"/>
    <property type="match status" value="1"/>
</dbReference>
<feature type="compositionally biased region" description="Basic and acidic residues" evidence="5">
    <location>
        <begin position="26"/>
        <end position="35"/>
    </location>
</feature>
<feature type="transmembrane region" description="Helical" evidence="6">
    <location>
        <begin position="262"/>
        <end position="283"/>
    </location>
</feature>
<keyword evidence="9" id="KW-1185">Reference proteome</keyword>
<evidence type="ECO:0000256" key="6">
    <source>
        <dbReference type="SAM" id="Phobius"/>
    </source>
</evidence>
<dbReference type="GO" id="GO:0022857">
    <property type="term" value="F:transmembrane transporter activity"/>
    <property type="evidence" value="ECO:0007669"/>
    <property type="project" value="InterPro"/>
</dbReference>
<feature type="transmembrane region" description="Helical" evidence="6">
    <location>
        <begin position="381"/>
        <end position="399"/>
    </location>
</feature>
<feature type="transmembrane region" description="Helical" evidence="6">
    <location>
        <begin position="464"/>
        <end position="481"/>
    </location>
</feature>
<comment type="caution">
    <text evidence="8">The sequence shown here is derived from an EMBL/GenBank/DDBJ whole genome shotgun (WGS) entry which is preliminary data.</text>
</comment>
<feature type="region of interest" description="Disordered" evidence="5">
    <location>
        <begin position="1"/>
        <end position="41"/>
    </location>
</feature>
<dbReference type="EMBL" id="JAWQEG010004435">
    <property type="protein sequence ID" value="KAK3861674.1"/>
    <property type="molecule type" value="Genomic_DNA"/>
</dbReference>
<keyword evidence="4 6" id="KW-0472">Membrane</keyword>
<dbReference type="InterPro" id="IPR036259">
    <property type="entry name" value="MFS_trans_sf"/>
</dbReference>